<evidence type="ECO:0000259" key="9">
    <source>
        <dbReference type="Pfam" id="PF12320"/>
    </source>
</evidence>
<evidence type="ECO:0000313" key="10">
    <source>
        <dbReference type="EMBL" id="AIH04632.1"/>
    </source>
</evidence>
<dbReference type="GO" id="GO:0006260">
    <property type="term" value="P:DNA replication"/>
    <property type="evidence" value="ECO:0007669"/>
    <property type="project" value="UniProtKB-KW"/>
</dbReference>
<dbReference type="InterPro" id="IPR050535">
    <property type="entry name" value="DNA_Repair-Maintenance_Comp"/>
</dbReference>
<dbReference type="OrthoDB" id="9773856at2"/>
<keyword evidence="5 7" id="KW-0378">Hydrolase</keyword>
<dbReference type="STRING" id="289377.HL41_08160"/>
<evidence type="ECO:0000256" key="6">
    <source>
        <dbReference type="ARBA" id="ARBA00022839"/>
    </source>
</evidence>
<dbReference type="GO" id="GO:0004519">
    <property type="term" value="F:endonuclease activity"/>
    <property type="evidence" value="ECO:0007669"/>
    <property type="project" value="UniProtKB-KW"/>
</dbReference>
<evidence type="ECO:0000259" key="8">
    <source>
        <dbReference type="Pfam" id="PF00149"/>
    </source>
</evidence>
<accession>A0A075X0X5</accession>
<feature type="domain" description="Calcineurin-like phosphoesterase" evidence="8">
    <location>
        <begin position="1"/>
        <end position="229"/>
    </location>
</feature>
<dbReference type="GO" id="GO:0008408">
    <property type="term" value="F:3'-5' exonuclease activity"/>
    <property type="evidence" value="ECO:0007669"/>
    <property type="project" value="InterPro"/>
</dbReference>
<keyword evidence="7" id="KW-0255">Endonuclease</keyword>
<evidence type="ECO:0000256" key="7">
    <source>
        <dbReference type="RuleBase" id="RU363069"/>
    </source>
</evidence>
<dbReference type="RefSeq" id="WP_038062780.1">
    <property type="nucleotide sequence ID" value="NZ_CP008796.1"/>
</dbReference>
<evidence type="ECO:0000313" key="11">
    <source>
        <dbReference type="Proteomes" id="UP000028481"/>
    </source>
</evidence>
<reference evidence="10 11" key="1">
    <citation type="journal article" date="2015" name="Genome Announc.">
        <title>Genome Sequence of a Sulfate-Reducing Thermophilic Bacterium, Thermodesulfobacterium commune DSM 2178T (Phylum Thermodesulfobacteria).</title>
        <authorList>
            <person name="Bhatnagar S."/>
            <person name="Badger J.H."/>
            <person name="Madupu R."/>
            <person name="Khouri H.M."/>
            <person name="O'Connor E.M."/>
            <person name="Robb F.T."/>
            <person name="Ward N.L."/>
            <person name="Eisen J.A."/>
        </authorList>
    </citation>
    <scope>NUCLEOTIDE SEQUENCE [LARGE SCALE GENOMIC DNA]</scope>
    <source>
        <strain evidence="10 11">DSM 2178</strain>
    </source>
</reference>
<gene>
    <name evidence="7" type="primary">sbcD</name>
    <name evidence="10" type="ORF">HL41_08160</name>
</gene>
<dbReference type="InterPro" id="IPR029052">
    <property type="entry name" value="Metallo-depent_PP-like"/>
</dbReference>
<dbReference type="Proteomes" id="UP000028481">
    <property type="component" value="Chromosome"/>
</dbReference>
<dbReference type="KEGG" id="tcm:HL41_08160"/>
<name>A0A075X0X5_9BACT</name>
<dbReference type="Pfam" id="PF12320">
    <property type="entry name" value="SbcD_C"/>
    <property type="match status" value="1"/>
</dbReference>
<keyword evidence="7" id="KW-0233">DNA recombination</keyword>
<keyword evidence="11" id="KW-1185">Reference proteome</keyword>
<dbReference type="AlphaFoldDB" id="A0A075X0X5"/>
<keyword evidence="7" id="KW-0235">DNA replication</keyword>
<keyword evidence="6 7" id="KW-0269">Exonuclease</keyword>
<evidence type="ECO:0000256" key="4">
    <source>
        <dbReference type="ARBA" id="ARBA00022722"/>
    </source>
</evidence>
<evidence type="ECO:0000256" key="5">
    <source>
        <dbReference type="ARBA" id="ARBA00022801"/>
    </source>
</evidence>
<dbReference type="InterPro" id="IPR004593">
    <property type="entry name" value="SbcD"/>
</dbReference>
<dbReference type="InterPro" id="IPR041796">
    <property type="entry name" value="Mre11_N"/>
</dbReference>
<dbReference type="NCBIfam" id="TIGR00619">
    <property type="entry name" value="sbcd"/>
    <property type="match status" value="1"/>
</dbReference>
<dbReference type="HOGENOM" id="CLU_038045_0_1_0"/>
<dbReference type="PaxDb" id="289377-HL41_08160"/>
<dbReference type="eggNOG" id="COG0420">
    <property type="taxonomic scope" value="Bacteria"/>
</dbReference>
<sequence length="396" mass="46835">MKILHSSDWHLGKILQNKKLIDYQLSFFEKTFLPLVKEQKPDFIVVSGDIVDKPIPDYETLKGYKEVLRMLTSTKVPILFILGNHDSKRVSLFKEFLEAEKIYLADDLSFFINPFVWKKNGERVYFYLLPHLSVFELISLVKESFSNEALDFLEGKDQVSVPELLRFLFSKVEIKKPAVLVGHLAVDSAVFSGEEVLRGRWQNTVGNEEIFPLSLFECFDLCLFGHLHRLQSLNFNVLYSGSPMPYSFDEANYKKGFWFISFEKERVSYEPIFIDPPYRLKTYEGYFKDLILKGDESFVRIILKDKTPVAYPYERLKKVFPNLLELKYEEEVKQEEKEWSLLGIDQHLDKTQRLDEKDLFRKFYRFVEGKEIEEPLFEVFSEYLEEFLKNKQESVL</sequence>
<evidence type="ECO:0000256" key="3">
    <source>
        <dbReference type="ARBA" id="ARBA00013365"/>
    </source>
</evidence>
<dbReference type="PANTHER" id="PTHR30337">
    <property type="entry name" value="COMPONENT OF ATP-DEPENDENT DSDNA EXONUCLEASE"/>
    <property type="match status" value="1"/>
</dbReference>
<feature type="domain" description="Nuclease SbcCD subunit D C-terminal" evidence="9">
    <location>
        <begin position="280"/>
        <end position="365"/>
    </location>
</feature>
<evidence type="ECO:0000256" key="2">
    <source>
        <dbReference type="ARBA" id="ARBA00011322"/>
    </source>
</evidence>
<dbReference type="Pfam" id="PF00149">
    <property type="entry name" value="Metallophos"/>
    <property type="match status" value="1"/>
</dbReference>
<dbReference type="EMBL" id="CP008796">
    <property type="protein sequence ID" value="AIH04632.1"/>
    <property type="molecule type" value="Genomic_DNA"/>
</dbReference>
<dbReference type="Gene3D" id="3.60.21.10">
    <property type="match status" value="1"/>
</dbReference>
<dbReference type="SUPFAM" id="SSF56300">
    <property type="entry name" value="Metallo-dependent phosphatases"/>
    <property type="match status" value="1"/>
</dbReference>
<comment type="similarity">
    <text evidence="1 7">Belongs to the SbcD family.</text>
</comment>
<organism evidence="10 11">
    <name type="scientific">Thermodesulfobacterium commune DSM 2178</name>
    <dbReference type="NCBI Taxonomy" id="289377"/>
    <lineage>
        <taxon>Bacteria</taxon>
        <taxon>Pseudomonadati</taxon>
        <taxon>Thermodesulfobacteriota</taxon>
        <taxon>Thermodesulfobacteria</taxon>
        <taxon>Thermodesulfobacteriales</taxon>
        <taxon>Thermodesulfobacteriaceae</taxon>
        <taxon>Thermodesulfobacterium</taxon>
    </lineage>
</organism>
<comment type="subunit">
    <text evidence="2 7">Heterodimer of SbcC and SbcD.</text>
</comment>
<dbReference type="InterPro" id="IPR026843">
    <property type="entry name" value="SbcD_C"/>
</dbReference>
<dbReference type="InterPro" id="IPR004843">
    <property type="entry name" value="Calcineurin-like_PHP"/>
</dbReference>
<keyword evidence="4 7" id="KW-0540">Nuclease</keyword>
<dbReference type="GO" id="GO:0006310">
    <property type="term" value="P:DNA recombination"/>
    <property type="evidence" value="ECO:0007669"/>
    <property type="project" value="UniProtKB-KW"/>
</dbReference>
<dbReference type="PANTHER" id="PTHR30337:SF0">
    <property type="entry name" value="NUCLEASE SBCCD SUBUNIT D"/>
    <property type="match status" value="1"/>
</dbReference>
<evidence type="ECO:0000256" key="1">
    <source>
        <dbReference type="ARBA" id="ARBA00010555"/>
    </source>
</evidence>
<comment type="function">
    <text evidence="7">SbcCD cleaves DNA hairpin structures. These structures can inhibit DNA replication and are intermediates in certain DNA recombination reactions. The complex acts as a 3'-&gt;5' double strand exonuclease that can open hairpins. It also has a 5' single-strand endonuclease activity.</text>
</comment>
<proteinExistence type="inferred from homology"/>
<dbReference type="CDD" id="cd00840">
    <property type="entry name" value="MPP_Mre11_N"/>
    <property type="match status" value="1"/>
</dbReference>
<protein>
    <recommendedName>
        <fullName evidence="3 7">Nuclease SbcCD subunit D</fullName>
    </recommendedName>
</protein>